<sequence>MRLACAGAPHLTYCTNIHAGETWSEVKQSLETHLLAIWSRAAGGEEGALRGQGGRGAEGLGPSARRRCGVGLRLSARAAAELAAPAELDAFRDFLERNGLYVFTLNGFPYGRFHGAAVKERVYLPDWLDEERLAYSNLLATLLAELLPANEGLMGSVSTVPGAFRPRVRTPSDAAAMARRLVEHAAHLVEIRRRTGKHIALALEPEPCCFLETTPEAIGFFTDHVFAPERARELSALAGMSLPDAEEALRSHLGLCFDACHMAVEFEDAPASLAALRAAGIGVHKVQLSAGLRARVAEREPATMARLRAYAEDVVYLHQVVERREGGGELVRYLDLPEALASLEGAKAAPPGAQSEEWRVHFHVPIFRELEGTLATTQPELATLLSHLRDSPATQHLEVETYTWDVLPEDQRRGGLVEAVARELRWVEERMVGNGSVGVGVGEGRGVNVGEGRGVGGSGGVGGGREVGASYGGRADSGVGASSGGRADRGAGAQR</sequence>
<comment type="caution">
    <text evidence="2">The sequence shown here is derived from an EMBL/GenBank/DDBJ whole genome shotgun (WGS) entry which is preliminary data.</text>
</comment>
<organism evidence="2 3">
    <name type="scientific">Sorangium atrum</name>
    <dbReference type="NCBI Taxonomy" id="2995308"/>
    <lineage>
        <taxon>Bacteria</taxon>
        <taxon>Pseudomonadati</taxon>
        <taxon>Myxococcota</taxon>
        <taxon>Polyangia</taxon>
        <taxon>Polyangiales</taxon>
        <taxon>Polyangiaceae</taxon>
        <taxon>Sorangium</taxon>
    </lineage>
</organism>
<evidence type="ECO:0000313" key="3">
    <source>
        <dbReference type="Proteomes" id="UP001217485"/>
    </source>
</evidence>
<proteinExistence type="predicted"/>
<gene>
    <name evidence="2" type="primary">eboE</name>
    <name evidence="2" type="ORF">POL72_31680</name>
</gene>
<dbReference type="RefSeq" id="WP_272100164.1">
    <property type="nucleotide sequence ID" value="NZ_JAQNDK010000004.1"/>
</dbReference>
<accession>A0ABT5C999</accession>
<protein>
    <submittedName>
        <fullName evidence="2">Metabolite traffic protein EboE</fullName>
    </submittedName>
</protein>
<evidence type="ECO:0000256" key="1">
    <source>
        <dbReference type="SAM" id="MobiDB-lite"/>
    </source>
</evidence>
<reference evidence="2 3" key="1">
    <citation type="submission" date="2023-01" db="EMBL/GenBank/DDBJ databases">
        <title>Minimal conservation of predation-associated metabolite biosynthetic gene clusters underscores biosynthetic potential of Myxococcota including descriptions for ten novel species: Archangium lansinium sp. nov., Myxococcus landrumus sp. nov., Nannocystis bai.</title>
        <authorList>
            <person name="Ahearne A."/>
            <person name="Stevens C."/>
            <person name="Dowd S."/>
        </authorList>
    </citation>
    <scope>NUCLEOTIDE SEQUENCE [LARGE SCALE GENOMIC DNA]</scope>
    <source>
        <strain evidence="2 3">WIWO2</strain>
    </source>
</reference>
<keyword evidence="3" id="KW-1185">Reference proteome</keyword>
<feature type="compositionally biased region" description="Gly residues" evidence="1">
    <location>
        <begin position="450"/>
        <end position="466"/>
    </location>
</feature>
<dbReference type="NCBIfam" id="NF035939">
    <property type="entry name" value="TIM_EboE"/>
    <property type="match status" value="1"/>
</dbReference>
<dbReference type="Proteomes" id="UP001217485">
    <property type="component" value="Unassembled WGS sequence"/>
</dbReference>
<dbReference type="InterPro" id="IPR036237">
    <property type="entry name" value="Xyl_isomerase-like_sf"/>
</dbReference>
<name>A0ABT5C999_9BACT</name>
<feature type="region of interest" description="Disordered" evidence="1">
    <location>
        <begin position="450"/>
        <end position="495"/>
    </location>
</feature>
<dbReference type="EMBL" id="JAQNDK010000004">
    <property type="protein sequence ID" value="MDC0682334.1"/>
    <property type="molecule type" value="Genomic_DNA"/>
</dbReference>
<dbReference type="Gene3D" id="3.20.20.150">
    <property type="entry name" value="Divalent-metal-dependent TIM barrel enzymes"/>
    <property type="match status" value="1"/>
</dbReference>
<evidence type="ECO:0000313" key="2">
    <source>
        <dbReference type="EMBL" id="MDC0682334.1"/>
    </source>
</evidence>
<dbReference type="SUPFAM" id="SSF51658">
    <property type="entry name" value="Xylose isomerase-like"/>
    <property type="match status" value="1"/>
</dbReference>